<dbReference type="PRINTS" id="PR01613">
    <property type="entry name" value="FIMBRIALPAPF"/>
</dbReference>
<evidence type="ECO:0000259" key="1">
    <source>
        <dbReference type="Pfam" id="PF00419"/>
    </source>
</evidence>
<dbReference type="InterPro" id="IPR050263">
    <property type="entry name" value="Bact_Fimbrial_Adh_Pro"/>
</dbReference>
<dbReference type="PANTHER" id="PTHR33420">
    <property type="entry name" value="FIMBRIAL SUBUNIT ELFA-RELATED"/>
    <property type="match status" value="1"/>
</dbReference>
<sequence length="174" mass="18509">MNIIKLPSPIALIFIGLLSPTVSAINVNFKGVLVIPDCTVNNNTPLDVDFGRLEIQTITAANTAFHAKNFDISLKCPYTVGLPKLTLTSSAIHDASQGVIQTSMYAQGLVIYLRQKDGTTPVPLGTATNVSTSVTGTGNSRTLTLNAGIGRIREMSELKAGEFTGTVGLQIRYE</sequence>
<comment type="caution">
    <text evidence="2">The sequence shown here is derived from an EMBL/GenBank/DDBJ whole genome shotgun (WGS) entry which is preliminary data.</text>
</comment>
<dbReference type="GO" id="GO:0043709">
    <property type="term" value="P:cell adhesion involved in single-species biofilm formation"/>
    <property type="evidence" value="ECO:0007669"/>
    <property type="project" value="TreeGrafter"/>
</dbReference>
<organism evidence="2">
    <name type="scientific">Salmonella enterica subsp. enterica serovar Hull</name>
    <dbReference type="NCBI Taxonomy" id="1403564"/>
    <lineage>
        <taxon>Bacteria</taxon>
        <taxon>Pseudomonadati</taxon>
        <taxon>Pseudomonadota</taxon>
        <taxon>Gammaproteobacteria</taxon>
        <taxon>Enterobacterales</taxon>
        <taxon>Enterobacteriaceae</taxon>
        <taxon>Salmonella</taxon>
    </lineage>
</organism>
<dbReference type="InterPro" id="IPR008966">
    <property type="entry name" value="Adhesion_dom_sf"/>
</dbReference>
<dbReference type="EMBL" id="AAHSMS010000046">
    <property type="protein sequence ID" value="EBZ8651193.1"/>
    <property type="molecule type" value="Genomic_DNA"/>
</dbReference>
<dbReference type="AlphaFoldDB" id="A0A5X4PM72"/>
<dbReference type="SUPFAM" id="SSF49401">
    <property type="entry name" value="Bacterial adhesins"/>
    <property type="match status" value="1"/>
</dbReference>
<dbReference type="Gene3D" id="2.60.40.1090">
    <property type="entry name" value="Fimbrial-type adhesion domain"/>
    <property type="match status" value="1"/>
</dbReference>
<accession>A0A5X4PM72</accession>
<gene>
    <name evidence="2" type="ORF">EHB58_23980</name>
</gene>
<reference evidence="2" key="1">
    <citation type="submission" date="2018-11" db="EMBL/GenBank/DDBJ databases">
        <authorList>
            <person name="Ashton P.M."/>
            <person name="Dallman T."/>
            <person name="Nair S."/>
            <person name="De Pinna E."/>
            <person name="Peters T."/>
            <person name="Grant K."/>
        </authorList>
    </citation>
    <scope>NUCLEOTIDE SEQUENCE</scope>
    <source>
        <strain evidence="2">638096</strain>
    </source>
</reference>
<evidence type="ECO:0000313" key="2">
    <source>
        <dbReference type="EMBL" id="EBZ8651193.1"/>
    </source>
</evidence>
<dbReference type="InterPro" id="IPR036937">
    <property type="entry name" value="Adhesion_dom_fimbrial_sf"/>
</dbReference>
<dbReference type="InterPro" id="IPR005430">
    <property type="entry name" value="P_pili_tip_PapF"/>
</dbReference>
<proteinExistence type="predicted"/>
<feature type="domain" description="Fimbrial-type adhesion" evidence="1">
    <location>
        <begin position="28"/>
        <end position="173"/>
    </location>
</feature>
<name>A0A5X4PM72_SALET</name>
<dbReference type="PANTHER" id="PTHR33420:SF33">
    <property type="entry name" value="MINOR FIMBRIAL SUBUNIT"/>
    <property type="match status" value="1"/>
</dbReference>
<dbReference type="GO" id="GO:0009289">
    <property type="term" value="C:pilus"/>
    <property type="evidence" value="ECO:0007669"/>
    <property type="project" value="InterPro"/>
</dbReference>
<protein>
    <submittedName>
        <fullName evidence="2">Fimbrial protein</fullName>
    </submittedName>
</protein>
<dbReference type="Pfam" id="PF00419">
    <property type="entry name" value="Fimbrial"/>
    <property type="match status" value="1"/>
</dbReference>
<dbReference type="InterPro" id="IPR000259">
    <property type="entry name" value="Adhesion_dom_fimbrial"/>
</dbReference>